<comment type="caution">
    <text evidence="2">The sequence shown here is derived from an EMBL/GenBank/DDBJ whole genome shotgun (WGS) entry which is preliminary data.</text>
</comment>
<dbReference type="InterPro" id="IPR052519">
    <property type="entry name" value="Euk-type_GlcNAc_Kinase"/>
</dbReference>
<reference evidence="2 3" key="1">
    <citation type="submission" date="2024-09" db="EMBL/GenBank/DDBJ databases">
        <authorList>
            <person name="Lee S.D."/>
        </authorList>
    </citation>
    <scope>NUCLEOTIDE SEQUENCE [LARGE SCALE GENOMIC DNA]</scope>
    <source>
        <strain evidence="2 3">N1-1</strain>
    </source>
</reference>
<proteinExistence type="predicted"/>
<dbReference type="Pfam" id="PF01869">
    <property type="entry name" value="BcrAD_BadFG"/>
    <property type="match status" value="1"/>
</dbReference>
<dbReference type="PANTHER" id="PTHR43190:SF3">
    <property type="entry name" value="N-ACETYL-D-GLUCOSAMINE KINASE"/>
    <property type="match status" value="1"/>
</dbReference>
<gene>
    <name evidence="2" type="ORF">ACEZDG_01840</name>
</gene>
<keyword evidence="2" id="KW-0418">Kinase</keyword>
<feature type="domain" description="ATPase BadF/BadG/BcrA/BcrD type" evidence="1">
    <location>
        <begin position="4"/>
        <end position="296"/>
    </location>
</feature>
<sequence>MLAIDGGNSKTDLALIADDGSLLASVRGPGSTAPNGSTLAPMVAALAAKAGLDPAAGPIARHTSACLANVDLPEEEAALSAQLAELRWTDTSQVLNDTFALLRSGTHRPWGVAVVCGAGMNCAGVAPDGRTARFLALGHFTGDWGGGRWLGSEIMHAAMRAEDGRGPETLLRERVARYFGESTMHDVAVAVHQGRLTDEQVITLTRVLFTAADEGDPLSVALVDRQADEVFLMARSVLDRLDLAGTEVEVVLGGGILASGHPLITEGVETRLKEHAPAALPRYADVPPVAGAALLGLDHLGAPPEALARLRTNY</sequence>
<evidence type="ECO:0000313" key="3">
    <source>
        <dbReference type="Proteomes" id="UP001592582"/>
    </source>
</evidence>
<dbReference type="PANTHER" id="PTHR43190">
    <property type="entry name" value="N-ACETYL-D-GLUCOSAMINE KINASE"/>
    <property type="match status" value="1"/>
</dbReference>
<organism evidence="2 3">
    <name type="scientific">Streptacidiphilus alkalitolerans</name>
    <dbReference type="NCBI Taxonomy" id="3342712"/>
    <lineage>
        <taxon>Bacteria</taxon>
        <taxon>Bacillati</taxon>
        <taxon>Actinomycetota</taxon>
        <taxon>Actinomycetes</taxon>
        <taxon>Kitasatosporales</taxon>
        <taxon>Streptomycetaceae</taxon>
        <taxon>Streptacidiphilus</taxon>
    </lineage>
</organism>
<dbReference type="SUPFAM" id="SSF53067">
    <property type="entry name" value="Actin-like ATPase domain"/>
    <property type="match status" value="2"/>
</dbReference>
<dbReference type="GO" id="GO:0016301">
    <property type="term" value="F:kinase activity"/>
    <property type="evidence" value="ECO:0007669"/>
    <property type="project" value="UniProtKB-KW"/>
</dbReference>
<evidence type="ECO:0000313" key="2">
    <source>
        <dbReference type="EMBL" id="MFC1408016.1"/>
    </source>
</evidence>
<dbReference type="InterPro" id="IPR002731">
    <property type="entry name" value="ATPase_BadF"/>
</dbReference>
<evidence type="ECO:0000259" key="1">
    <source>
        <dbReference type="Pfam" id="PF01869"/>
    </source>
</evidence>
<accession>A0ABV6V2R6</accession>
<dbReference type="EMBL" id="JBHEZX010000001">
    <property type="protein sequence ID" value="MFC1408016.1"/>
    <property type="molecule type" value="Genomic_DNA"/>
</dbReference>
<keyword evidence="3" id="KW-1185">Reference proteome</keyword>
<dbReference type="Proteomes" id="UP001592582">
    <property type="component" value="Unassembled WGS sequence"/>
</dbReference>
<dbReference type="Gene3D" id="3.30.420.40">
    <property type="match status" value="2"/>
</dbReference>
<name>A0ABV6V2R6_9ACTN</name>
<keyword evidence="2" id="KW-0808">Transferase</keyword>
<dbReference type="InterPro" id="IPR043129">
    <property type="entry name" value="ATPase_NBD"/>
</dbReference>
<protein>
    <submittedName>
        <fullName evidence="2">N-acetylglucosamine kinase</fullName>
    </submittedName>
</protein>
<dbReference type="RefSeq" id="WP_380501455.1">
    <property type="nucleotide sequence ID" value="NZ_JBHEZX010000001.1"/>
</dbReference>